<comment type="subcellular location">
    <subcellularLocation>
        <location evidence="1">Cytoplasm</location>
    </subcellularLocation>
</comment>
<feature type="domain" description="Formiminotransferase C-terminal subdomain" evidence="8">
    <location>
        <begin position="181"/>
        <end position="296"/>
    </location>
</feature>
<sequence length="304" mass="33543">MEKIIESVPNISEGRDRAIVEECVEQVRSTPGCLLLNYSSDPDHNRSVITYIGSPEGCEEAGVKLAKKAAELIDLTKHRGEHPRMGCVDVMPFIPVRGAAMEDCVELSKRVGRRIAEEAGLPVFLYEKSATAPHRENLAEVRRGQFEGLDEKLKSPDWIPDFGGPEKHPTGGAVCVGARAFLIAYNINLGTDNVEIAKKISRAVRESGGGLKCVKAMGVMLKEKNTAQVSMNMTDFRVTPLYRVNELVKAEAARYGVPVIGTELIGLTPAEALFDAAEYYLQIEDFDWRKQVIESRLPEKEGNK</sequence>
<accession>A0A9D1I0T1</accession>
<dbReference type="SUPFAM" id="SSF55116">
    <property type="entry name" value="Formiminotransferase domain of formiminotransferase-cyclodeaminase"/>
    <property type="match status" value="2"/>
</dbReference>
<dbReference type="Proteomes" id="UP000824090">
    <property type="component" value="Unassembled WGS sequence"/>
</dbReference>
<feature type="domain" description="Formiminotransferase N-terminal subdomain" evidence="9">
    <location>
        <begin position="3"/>
        <end position="180"/>
    </location>
</feature>
<dbReference type="InterPro" id="IPR037064">
    <property type="entry name" value="Formiminotransferase_N_sf"/>
</dbReference>
<dbReference type="NCBIfam" id="TIGR02024">
    <property type="entry name" value="FtcD"/>
    <property type="match status" value="1"/>
</dbReference>
<dbReference type="GO" id="GO:0005737">
    <property type="term" value="C:cytoplasm"/>
    <property type="evidence" value="ECO:0007669"/>
    <property type="project" value="UniProtKB-SubCell"/>
</dbReference>
<evidence type="ECO:0000256" key="3">
    <source>
        <dbReference type="ARBA" id="ARBA00012252"/>
    </source>
</evidence>
<comment type="caution">
    <text evidence="10">The sequence shown here is derived from an EMBL/GenBank/DDBJ whole genome shotgun (WGS) entry which is preliminary data.</text>
</comment>
<dbReference type="InterPro" id="IPR037070">
    <property type="entry name" value="Formiminotransferase_C_sf"/>
</dbReference>
<dbReference type="InterPro" id="IPR013802">
    <property type="entry name" value="Formiminotransferase_C"/>
</dbReference>
<keyword evidence="4" id="KW-0963">Cytoplasm</keyword>
<proteinExistence type="predicted"/>
<gene>
    <name evidence="10" type="primary">ftcD</name>
    <name evidence="10" type="ORF">IAC50_06685</name>
</gene>
<dbReference type="SMART" id="SM01221">
    <property type="entry name" value="FTCD"/>
    <property type="match status" value="1"/>
</dbReference>
<dbReference type="PANTHER" id="PTHR12234">
    <property type="entry name" value="FORMIMINOTRANSFERASE-CYCLODEAMINASE"/>
    <property type="match status" value="1"/>
</dbReference>
<dbReference type="InterPro" id="IPR051623">
    <property type="entry name" value="FTCD"/>
</dbReference>
<protein>
    <recommendedName>
        <fullName evidence="3">glutamate formimidoyltransferase</fullName>
        <ecNumber evidence="3">2.1.2.5</ecNumber>
    </recommendedName>
</protein>
<keyword evidence="7" id="KW-0290">Folate-binding</keyword>
<dbReference type="Pfam" id="PF07837">
    <property type="entry name" value="FTCD_N"/>
    <property type="match status" value="1"/>
</dbReference>
<evidence type="ECO:0000313" key="11">
    <source>
        <dbReference type="Proteomes" id="UP000824090"/>
    </source>
</evidence>
<evidence type="ECO:0000256" key="2">
    <source>
        <dbReference type="ARBA" id="ARBA00005082"/>
    </source>
</evidence>
<organism evidence="10 11">
    <name type="scientific">Candidatus Allocopromorpha excrementigallinarum</name>
    <dbReference type="NCBI Taxonomy" id="2840742"/>
    <lineage>
        <taxon>Bacteria</taxon>
        <taxon>Bacillati</taxon>
        <taxon>Bacillota</taxon>
        <taxon>Clostridia</taxon>
        <taxon>Eubacteriales</taxon>
        <taxon>Eubacteriaceae</taxon>
        <taxon>Eubacteriaceae incertae sedis</taxon>
        <taxon>Candidatus Allocopromorpha</taxon>
    </lineage>
</organism>
<dbReference type="InterPro" id="IPR022384">
    <property type="entry name" value="FormiminoTrfase_cat_dom_sf"/>
</dbReference>
<evidence type="ECO:0000256" key="5">
    <source>
        <dbReference type="ARBA" id="ARBA00022679"/>
    </source>
</evidence>
<evidence type="ECO:0000259" key="8">
    <source>
        <dbReference type="SMART" id="SM01221"/>
    </source>
</evidence>
<dbReference type="GO" id="GO:0030409">
    <property type="term" value="F:glutamate formimidoyltransferase activity"/>
    <property type="evidence" value="ECO:0007669"/>
    <property type="project" value="UniProtKB-EC"/>
</dbReference>
<dbReference type="Pfam" id="PF02971">
    <property type="entry name" value="FTCD"/>
    <property type="match status" value="1"/>
</dbReference>
<evidence type="ECO:0000256" key="4">
    <source>
        <dbReference type="ARBA" id="ARBA00022490"/>
    </source>
</evidence>
<dbReference type="InterPro" id="IPR012886">
    <property type="entry name" value="Formiminotransferase_N"/>
</dbReference>
<evidence type="ECO:0000256" key="6">
    <source>
        <dbReference type="ARBA" id="ARBA00022808"/>
    </source>
</evidence>
<comment type="pathway">
    <text evidence="2">Amino-acid degradation; L-histidine degradation into L-glutamate; L-glutamate from N-formimidoyl-L-glutamate (transferase route): step 1/1.</text>
</comment>
<evidence type="ECO:0000259" key="9">
    <source>
        <dbReference type="SMART" id="SM01222"/>
    </source>
</evidence>
<dbReference type="EC" id="2.1.2.5" evidence="3"/>
<dbReference type="GO" id="GO:0006547">
    <property type="term" value="P:L-histidine metabolic process"/>
    <property type="evidence" value="ECO:0007669"/>
    <property type="project" value="UniProtKB-KW"/>
</dbReference>
<dbReference type="AlphaFoldDB" id="A0A9D1I0T1"/>
<reference evidence="10" key="1">
    <citation type="submission" date="2020-10" db="EMBL/GenBank/DDBJ databases">
        <authorList>
            <person name="Gilroy R."/>
        </authorList>
    </citation>
    <scope>NUCLEOTIDE SEQUENCE</scope>
    <source>
        <strain evidence="10">ChiHcec3-6078</strain>
    </source>
</reference>
<dbReference type="GO" id="GO:0005542">
    <property type="term" value="F:folic acid binding"/>
    <property type="evidence" value="ECO:0007669"/>
    <property type="project" value="UniProtKB-KW"/>
</dbReference>
<dbReference type="Gene3D" id="3.30.990.10">
    <property type="entry name" value="Formiminotransferase, N-terminal subdomain"/>
    <property type="match status" value="1"/>
</dbReference>
<dbReference type="EMBL" id="DVMP01000123">
    <property type="protein sequence ID" value="HIU26158.1"/>
    <property type="molecule type" value="Genomic_DNA"/>
</dbReference>
<reference evidence="10" key="2">
    <citation type="journal article" date="2021" name="PeerJ">
        <title>Extensive microbial diversity within the chicken gut microbiome revealed by metagenomics and culture.</title>
        <authorList>
            <person name="Gilroy R."/>
            <person name="Ravi A."/>
            <person name="Getino M."/>
            <person name="Pursley I."/>
            <person name="Horton D.L."/>
            <person name="Alikhan N.F."/>
            <person name="Baker D."/>
            <person name="Gharbi K."/>
            <person name="Hall N."/>
            <person name="Watson M."/>
            <person name="Adriaenssens E.M."/>
            <person name="Foster-Nyarko E."/>
            <person name="Jarju S."/>
            <person name="Secka A."/>
            <person name="Antonio M."/>
            <person name="Oren A."/>
            <person name="Chaudhuri R.R."/>
            <person name="La Ragione R."/>
            <person name="Hildebrand F."/>
            <person name="Pallen M.J."/>
        </authorList>
    </citation>
    <scope>NUCLEOTIDE SEQUENCE</scope>
    <source>
        <strain evidence="10">ChiHcec3-6078</strain>
    </source>
</reference>
<dbReference type="PANTHER" id="PTHR12234:SF8">
    <property type="entry name" value="FORMIMINOTRANSFERASE-CYCLODEAMINASE"/>
    <property type="match status" value="1"/>
</dbReference>
<dbReference type="SMART" id="SM01222">
    <property type="entry name" value="FTCD_N"/>
    <property type="match status" value="1"/>
</dbReference>
<evidence type="ECO:0000256" key="1">
    <source>
        <dbReference type="ARBA" id="ARBA00004496"/>
    </source>
</evidence>
<keyword evidence="6" id="KW-0369">Histidine metabolism</keyword>
<dbReference type="InterPro" id="IPR004227">
    <property type="entry name" value="Formiminotransferase_cat"/>
</dbReference>
<name>A0A9D1I0T1_9FIRM</name>
<keyword evidence="5 10" id="KW-0808">Transferase</keyword>
<evidence type="ECO:0000256" key="7">
    <source>
        <dbReference type="ARBA" id="ARBA00022954"/>
    </source>
</evidence>
<dbReference type="Gene3D" id="3.30.70.670">
    <property type="entry name" value="Formiminotransferase, C-terminal subdomain"/>
    <property type="match status" value="1"/>
</dbReference>
<evidence type="ECO:0000313" key="10">
    <source>
        <dbReference type="EMBL" id="HIU26158.1"/>
    </source>
</evidence>